<keyword evidence="1 6" id="KW-0963">Cytoplasm</keyword>
<sequence length="310" mass="33802">MKDYIVRAVTGDASVRAFAIRSTDLVEEARRIHQTTPVVTAALGRFLSAGAMMATMMQGEQDILTLQIKADGPIRNMIVTADSHGNVKGYAANPDVIIPLKSEEHHKLDVGGAVGKGTLSVIMDLGLKEPYSGQVELATGEIGDDLAYYFTVSEQTPSAVGLGVMVDTDRSVKNAGGFIVQLMPNTPEEVIARLEQNIAAMPSVTELLEDGKTPEEILERVTEGLGLEITDRSDVRFHCNCSKERVSRALATIREEDLQEMIDDGEETEVKCFFCNSAYHFSVSDLKEILAGRKKEAPAENEEDAPEEKQ</sequence>
<gene>
    <name evidence="6" type="primary">hslO</name>
    <name evidence="7" type="ORF">SAMN05216508_10261</name>
</gene>
<name>A0A1I7FCV7_9FIRM</name>
<dbReference type="AlphaFoldDB" id="A0A1I7FCV7"/>
<organism evidence="7 8">
    <name type="scientific">Eubacterium pyruvativorans</name>
    <dbReference type="NCBI Taxonomy" id="155865"/>
    <lineage>
        <taxon>Bacteria</taxon>
        <taxon>Bacillati</taxon>
        <taxon>Bacillota</taxon>
        <taxon>Clostridia</taxon>
        <taxon>Eubacteriales</taxon>
        <taxon>Eubacteriaceae</taxon>
        <taxon>Eubacterium</taxon>
    </lineage>
</organism>
<evidence type="ECO:0000313" key="8">
    <source>
        <dbReference type="Proteomes" id="UP000198817"/>
    </source>
</evidence>
<dbReference type="GO" id="GO:0044183">
    <property type="term" value="F:protein folding chaperone"/>
    <property type="evidence" value="ECO:0007669"/>
    <property type="project" value="TreeGrafter"/>
</dbReference>
<dbReference type="SUPFAM" id="SSF118352">
    <property type="entry name" value="HSP33 redox switch-like"/>
    <property type="match status" value="1"/>
</dbReference>
<dbReference type="PANTHER" id="PTHR30111">
    <property type="entry name" value="33 KDA CHAPERONIN"/>
    <property type="match status" value="1"/>
</dbReference>
<evidence type="ECO:0000256" key="1">
    <source>
        <dbReference type="ARBA" id="ARBA00022490"/>
    </source>
</evidence>
<evidence type="ECO:0000256" key="6">
    <source>
        <dbReference type="HAMAP-Rule" id="MF_00117"/>
    </source>
</evidence>
<dbReference type="CDD" id="cd00498">
    <property type="entry name" value="Hsp33"/>
    <property type="match status" value="1"/>
</dbReference>
<dbReference type="GO" id="GO:0005737">
    <property type="term" value="C:cytoplasm"/>
    <property type="evidence" value="ECO:0007669"/>
    <property type="project" value="UniProtKB-SubCell"/>
</dbReference>
<dbReference type="HAMAP" id="MF_00117">
    <property type="entry name" value="HslO"/>
    <property type="match status" value="1"/>
</dbReference>
<feature type="disulfide bond" description="Redox-active" evidence="6">
    <location>
        <begin position="272"/>
        <end position="275"/>
    </location>
</feature>
<feature type="disulfide bond" description="Redox-active" evidence="6">
    <location>
        <begin position="239"/>
        <end position="241"/>
    </location>
</feature>
<dbReference type="PANTHER" id="PTHR30111:SF1">
    <property type="entry name" value="33 KDA CHAPERONIN"/>
    <property type="match status" value="1"/>
</dbReference>
<keyword evidence="5 6" id="KW-0676">Redox-active center</keyword>
<dbReference type="Proteomes" id="UP000198817">
    <property type="component" value="Unassembled WGS sequence"/>
</dbReference>
<evidence type="ECO:0000256" key="4">
    <source>
        <dbReference type="ARBA" id="ARBA00023186"/>
    </source>
</evidence>
<accession>A0A1I7FCV7</accession>
<evidence type="ECO:0000256" key="2">
    <source>
        <dbReference type="ARBA" id="ARBA00022833"/>
    </source>
</evidence>
<reference evidence="7 8" key="1">
    <citation type="submission" date="2016-10" db="EMBL/GenBank/DDBJ databases">
        <authorList>
            <person name="de Groot N.N."/>
        </authorList>
    </citation>
    <scope>NUCLEOTIDE SEQUENCE [LARGE SCALE GENOMIC DNA]</scope>
    <source>
        <strain evidence="7 8">KHGC13</strain>
    </source>
</reference>
<dbReference type="Gene3D" id="3.90.1280.10">
    <property type="entry name" value="HSP33 redox switch-like"/>
    <property type="match status" value="1"/>
</dbReference>
<dbReference type="InterPro" id="IPR016154">
    <property type="entry name" value="Heat_shock_Hsp33_C"/>
</dbReference>
<dbReference type="GO" id="GO:0051082">
    <property type="term" value="F:unfolded protein binding"/>
    <property type="evidence" value="ECO:0007669"/>
    <property type="project" value="UniProtKB-UniRule"/>
</dbReference>
<dbReference type="EMBL" id="FPBT01000002">
    <property type="protein sequence ID" value="SFU34027.1"/>
    <property type="molecule type" value="Genomic_DNA"/>
</dbReference>
<keyword evidence="4 6" id="KW-0143">Chaperone</keyword>
<comment type="subcellular location">
    <subcellularLocation>
        <location evidence="6">Cytoplasm</location>
    </subcellularLocation>
</comment>
<dbReference type="RefSeq" id="WP_090469692.1">
    <property type="nucleotide sequence ID" value="NZ_CACVNK010000063.1"/>
</dbReference>
<dbReference type="STRING" id="155865.SAMN05216515_101106"/>
<protein>
    <recommendedName>
        <fullName evidence="6">33 kDa chaperonin</fullName>
    </recommendedName>
    <alternativeName>
        <fullName evidence="6">Heat shock protein 33 homolog</fullName>
        <shortName evidence="6">HSP33</shortName>
    </alternativeName>
</protein>
<keyword evidence="2 6" id="KW-0862">Zinc</keyword>
<evidence type="ECO:0000256" key="3">
    <source>
        <dbReference type="ARBA" id="ARBA00023157"/>
    </source>
</evidence>
<dbReference type="InterPro" id="IPR016153">
    <property type="entry name" value="Heat_shock_Hsp33_N"/>
</dbReference>
<dbReference type="Gene3D" id="3.55.30.10">
    <property type="entry name" value="Hsp33 domain"/>
    <property type="match status" value="1"/>
</dbReference>
<comment type="similarity">
    <text evidence="6">Belongs to the HSP33 family.</text>
</comment>
<dbReference type="GO" id="GO:0042026">
    <property type="term" value="P:protein refolding"/>
    <property type="evidence" value="ECO:0007669"/>
    <property type="project" value="TreeGrafter"/>
</dbReference>
<dbReference type="Pfam" id="PF01430">
    <property type="entry name" value="HSP33"/>
    <property type="match status" value="1"/>
</dbReference>
<keyword evidence="3 6" id="KW-1015">Disulfide bond</keyword>
<dbReference type="NCBIfam" id="NF001033">
    <property type="entry name" value="PRK00114.1"/>
    <property type="match status" value="1"/>
</dbReference>
<dbReference type="SUPFAM" id="SSF64397">
    <property type="entry name" value="Hsp33 domain"/>
    <property type="match status" value="1"/>
</dbReference>
<proteinExistence type="inferred from homology"/>
<dbReference type="InterPro" id="IPR000397">
    <property type="entry name" value="Heat_shock_Hsp33"/>
</dbReference>
<keyword evidence="8" id="KW-1185">Reference proteome</keyword>
<dbReference type="PIRSF" id="PIRSF005261">
    <property type="entry name" value="Heat_shock_Hsp33"/>
    <property type="match status" value="1"/>
</dbReference>
<comment type="PTM">
    <text evidence="6">Under oxidizing conditions two disulfide bonds are formed involving the reactive cysteines. Under reducing conditions zinc is bound to the reactive cysteines and the protein is inactive.</text>
</comment>
<evidence type="ECO:0000313" key="7">
    <source>
        <dbReference type="EMBL" id="SFU34027.1"/>
    </source>
</evidence>
<comment type="function">
    <text evidence="6">Redox regulated molecular chaperone. Protects both thermally unfolding and oxidatively damaged proteins from irreversible aggregation. Plays an important role in the bacterial defense system toward oxidative stress.</text>
</comment>
<evidence type="ECO:0000256" key="5">
    <source>
        <dbReference type="ARBA" id="ARBA00023284"/>
    </source>
</evidence>
<dbReference type="OrthoDB" id="9776534at2"/>